<dbReference type="InterPro" id="IPR013785">
    <property type="entry name" value="Aldolase_TIM"/>
</dbReference>
<dbReference type="AlphaFoldDB" id="A0A381X3M6"/>
<dbReference type="GO" id="GO:0004425">
    <property type="term" value="F:indole-3-glycerol-phosphate synthase activity"/>
    <property type="evidence" value="ECO:0007669"/>
    <property type="project" value="UniProtKB-EC"/>
</dbReference>
<protein>
    <recommendedName>
        <fullName evidence="3">indole-3-glycerol-phosphate synthase</fullName>
        <ecNumber evidence="3">4.1.1.48</ecNumber>
    </recommendedName>
</protein>
<dbReference type="PANTHER" id="PTHR22854:SF2">
    <property type="entry name" value="INDOLE-3-GLYCEROL-PHOSPHATE SYNTHASE"/>
    <property type="match status" value="1"/>
</dbReference>
<evidence type="ECO:0000256" key="1">
    <source>
        <dbReference type="ARBA" id="ARBA00001633"/>
    </source>
</evidence>
<dbReference type="PANTHER" id="PTHR22854">
    <property type="entry name" value="TRYPTOPHAN BIOSYNTHESIS PROTEIN"/>
    <property type="match status" value="1"/>
</dbReference>
<dbReference type="EMBL" id="UINC01013765">
    <property type="protein sequence ID" value="SVA59250.1"/>
    <property type="molecule type" value="Genomic_DNA"/>
</dbReference>
<feature type="domain" description="Indole-3-glycerol phosphate synthase" evidence="9">
    <location>
        <begin position="5"/>
        <end position="258"/>
    </location>
</feature>
<evidence type="ECO:0000313" key="10">
    <source>
        <dbReference type="EMBL" id="SVA59250.1"/>
    </source>
</evidence>
<dbReference type="EC" id="4.1.1.48" evidence="3"/>
<keyword evidence="5" id="KW-0210">Decarboxylase</keyword>
<dbReference type="UniPathway" id="UPA00035">
    <property type="reaction ID" value="UER00043"/>
</dbReference>
<comment type="catalytic activity">
    <reaction evidence="1">
        <text>1-(2-carboxyphenylamino)-1-deoxy-D-ribulose 5-phosphate + H(+) = (1S,2R)-1-C-(indol-3-yl)glycerol 3-phosphate + CO2 + H2O</text>
        <dbReference type="Rhea" id="RHEA:23476"/>
        <dbReference type="ChEBI" id="CHEBI:15377"/>
        <dbReference type="ChEBI" id="CHEBI:15378"/>
        <dbReference type="ChEBI" id="CHEBI:16526"/>
        <dbReference type="ChEBI" id="CHEBI:58613"/>
        <dbReference type="ChEBI" id="CHEBI:58866"/>
        <dbReference type="EC" id="4.1.1.48"/>
    </reaction>
</comment>
<dbReference type="InterPro" id="IPR045186">
    <property type="entry name" value="Indole-3-glycerol_P_synth"/>
</dbReference>
<dbReference type="GO" id="GO:0000162">
    <property type="term" value="P:L-tryptophan biosynthetic process"/>
    <property type="evidence" value="ECO:0007669"/>
    <property type="project" value="UniProtKB-UniPathway"/>
</dbReference>
<organism evidence="10">
    <name type="scientific">marine metagenome</name>
    <dbReference type="NCBI Taxonomy" id="408172"/>
    <lineage>
        <taxon>unclassified sequences</taxon>
        <taxon>metagenomes</taxon>
        <taxon>ecological metagenomes</taxon>
    </lineage>
</organism>
<gene>
    <name evidence="10" type="ORF">METZ01_LOCUS112104</name>
</gene>
<evidence type="ECO:0000256" key="7">
    <source>
        <dbReference type="ARBA" id="ARBA00023141"/>
    </source>
</evidence>
<evidence type="ECO:0000256" key="8">
    <source>
        <dbReference type="ARBA" id="ARBA00023239"/>
    </source>
</evidence>
<keyword evidence="6" id="KW-0822">Tryptophan biosynthesis</keyword>
<reference evidence="10" key="1">
    <citation type="submission" date="2018-05" db="EMBL/GenBank/DDBJ databases">
        <authorList>
            <person name="Lanie J.A."/>
            <person name="Ng W.-L."/>
            <person name="Kazmierczak K.M."/>
            <person name="Andrzejewski T.M."/>
            <person name="Davidsen T.M."/>
            <person name="Wayne K.J."/>
            <person name="Tettelin H."/>
            <person name="Glass J.I."/>
            <person name="Rusch D."/>
            <person name="Podicherti R."/>
            <person name="Tsui H.-C.T."/>
            <person name="Winkler M.E."/>
        </authorList>
    </citation>
    <scope>NUCLEOTIDE SEQUENCE</scope>
</reference>
<dbReference type="PROSITE" id="PS00614">
    <property type="entry name" value="IGPS"/>
    <property type="match status" value="1"/>
</dbReference>
<proteinExistence type="inferred from homology"/>
<keyword evidence="4" id="KW-0028">Amino-acid biosynthesis</keyword>
<dbReference type="InterPro" id="IPR001468">
    <property type="entry name" value="Indole-3-GlycerolPSynthase_CS"/>
</dbReference>
<sequence>MPNILDEIVEAKTKELAQQKQAVSLSDLKKAIASQPKALSLATALGAGGVQLISEVKKASPSRGLLRPNFDPVELADVYSSNGAAAISVLTDPRFQGELDHIVQIKSAGASRTAPVLRKDFIFDPYQVYEARAAGADAMLLIIAILTPSQIKEYLGIASELGMDCLVEVHDEEEMQIATGAGAAIIGINNRDLRTFNTDLAVTERLASLAPAGKIVVSESGIHQPAHLAQLALFGVNAVLVGEAIVTSDDVGRKVRELAGQAVSPAKP</sequence>
<dbReference type="NCBIfam" id="NF001377">
    <property type="entry name" value="PRK00278.2-4"/>
    <property type="match status" value="1"/>
</dbReference>
<keyword evidence="7" id="KW-0057">Aromatic amino acid biosynthesis</keyword>
<evidence type="ECO:0000259" key="9">
    <source>
        <dbReference type="Pfam" id="PF00218"/>
    </source>
</evidence>
<evidence type="ECO:0000256" key="3">
    <source>
        <dbReference type="ARBA" id="ARBA00012362"/>
    </source>
</evidence>
<comment type="pathway">
    <text evidence="2">Amino-acid biosynthesis; L-tryptophan biosynthesis; L-tryptophan from chorismate: step 4/5.</text>
</comment>
<dbReference type="InterPro" id="IPR013798">
    <property type="entry name" value="Indole-3-glycerol_P_synth_dom"/>
</dbReference>
<keyword evidence="8" id="KW-0456">Lyase</keyword>
<evidence type="ECO:0000256" key="5">
    <source>
        <dbReference type="ARBA" id="ARBA00022793"/>
    </source>
</evidence>
<accession>A0A381X3M6</accession>
<dbReference type="Gene3D" id="3.20.20.70">
    <property type="entry name" value="Aldolase class I"/>
    <property type="match status" value="1"/>
</dbReference>
<dbReference type="Pfam" id="PF00218">
    <property type="entry name" value="IGPS"/>
    <property type="match status" value="1"/>
</dbReference>
<evidence type="ECO:0000256" key="2">
    <source>
        <dbReference type="ARBA" id="ARBA00004696"/>
    </source>
</evidence>
<dbReference type="SUPFAM" id="SSF51366">
    <property type="entry name" value="Ribulose-phoshate binding barrel"/>
    <property type="match status" value="1"/>
</dbReference>
<dbReference type="GO" id="GO:0004640">
    <property type="term" value="F:phosphoribosylanthranilate isomerase activity"/>
    <property type="evidence" value="ECO:0007669"/>
    <property type="project" value="TreeGrafter"/>
</dbReference>
<dbReference type="FunFam" id="3.20.20.70:FF:000024">
    <property type="entry name" value="Indole-3-glycerol phosphate synthase"/>
    <property type="match status" value="1"/>
</dbReference>
<evidence type="ECO:0000256" key="6">
    <source>
        <dbReference type="ARBA" id="ARBA00022822"/>
    </source>
</evidence>
<dbReference type="InterPro" id="IPR011060">
    <property type="entry name" value="RibuloseP-bd_barrel"/>
</dbReference>
<evidence type="ECO:0000256" key="4">
    <source>
        <dbReference type="ARBA" id="ARBA00022605"/>
    </source>
</evidence>
<dbReference type="CDD" id="cd00331">
    <property type="entry name" value="IGPS"/>
    <property type="match status" value="1"/>
</dbReference>
<dbReference type="HAMAP" id="MF_00134_B">
    <property type="entry name" value="IGPS_B"/>
    <property type="match status" value="1"/>
</dbReference>
<name>A0A381X3M6_9ZZZZ</name>